<dbReference type="PANTHER" id="PTHR15836">
    <property type="entry name" value="PERIPHILIN 1"/>
    <property type="match status" value="1"/>
</dbReference>
<dbReference type="Proteomes" id="UP001153269">
    <property type="component" value="Unassembled WGS sequence"/>
</dbReference>
<dbReference type="Pfam" id="PF25234">
    <property type="entry name" value="Periphilin_C"/>
    <property type="match status" value="1"/>
</dbReference>
<feature type="compositionally biased region" description="Basic and acidic residues" evidence="1">
    <location>
        <begin position="18"/>
        <end position="31"/>
    </location>
</feature>
<dbReference type="GO" id="GO:0045814">
    <property type="term" value="P:negative regulation of gene expression, epigenetic"/>
    <property type="evidence" value="ECO:0007669"/>
    <property type="project" value="TreeGrafter"/>
</dbReference>
<feature type="region of interest" description="Disordered" evidence="1">
    <location>
        <begin position="1"/>
        <end position="64"/>
    </location>
</feature>
<evidence type="ECO:0000313" key="4">
    <source>
        <dbReference type="Proteomes" id="UP001153269"/>
    </source>
</evidence>
<dbReference type="PANTHER" id="PTHR15836:SF4">
    <property type="entry name" value="PERIPHILIN-1"/>
    <property type="match status" value="1"/>
</dbReference>
<accession>A0A9N7W0P1</accession>
<reference evidence="3" key="1">
    <citation type="submission" date="2020-03" db="EMBL/GenBank/DDBJ databases">
        <authorList>
            <person name="Weist P."/>
        </authorList>
    </citation>
    <scope>NUCLEOTIDE SEQUENCE</scope>
</reference>
<feature type="compositionally biased region" description="Basic and acidic residues" evidence="1">
    <location>
        <begin position="173"/>
        <end position="193"/>
    </location>
</feature>
<evidence type="ECO:0000313" key="3">
    <source>
        <dbReference type="EMBL" id="CAB1460879.1"/>
    </source>
</evidence>
<dbReference type="InterPro" id="IPR057603">
    <property type="entry name" value="Periphilin-1_C"/>
</dbReference>
<feature type="domain" description="Periphilin-1 C-terminal" evidence="2">
    <location>
        <begin position="191"/>
        <end position="271"/>
    </location>
</feature>
<sequence length="276" mass="32399">MDHARAQDAHQNKAPKLWHRDCGDDSEDMKPTHTSLSPSQGEARPIRRVQSPTRPRAWMSNSYKPKFGGKFYKPRFPKDDYSFYKPGFVNKRQHHLNPRAYFNQRDHFQHKPHHSAQREREKEAGRYDRRESADGSSCPKQSNASRPFLPMSVSSRDQEPQFTVCLSNRSHSKTSDHRGSQSKEREQSRDRELPLTASQTTTRDRAIQQKRKEIDEVYYQECQMFGLVTKMLIEKETSLEQLIQSSLQENLRDIGKRCVDAMEKFIEDYDSREPSH</sequence>
<evidence type="ECO:0000259" key="2">
    <source>
        <dbReference type="Pfam" id="PF25234"/>
    </source>
</evidence>
<feature type="compositionally biased region" description="Polar residues" evidence="1">
    <location>
        <begin position="134"/>
        <end position="145"/>
    </location>
</feature>
<keyword evidence="4" id="KW-1185">Reference proteome</keyword>
<dbReference type="GO" id="GO:0097355">
    <property type="term" value="P:protein localization to heterochromatin"/>
    <property type="evidence" value="ECO:0007669"/>
    <property type="project" value="TreeGrafter"/>
</dbReference>
<dbReference type="GO" id="GO:0045892">
    <property type="term" value="P:negative regulation of DNA-templated transcription"/>
    <property type="evidence" value="ECO:0007669"/>
    <property type="project" value="InterPro"/>
</dbReference>
<feature type="region of interest" description="Disordered" evidence="1">
    <location>
        <begin position="108"/>
        <end position="204"/>
    </location>
</feature>
<feature type="compositionally biased region" description="Polar residues" evidence="1">
    <location>
        <begin position="152"/>
        <end position="169"/>
    </location>
</feature>
<gene>
    <name evidence="3" type="ORF">PLEPLA_LOCUS48752</name>
</gene>
<proteinExistence type="predicted"/>
<evidence type="ECO:0000256" key="1">
    <source>
        <dbReference type="SAM" id="MobiDB-lite"/>
    </source>
</evidence>
<organism evidence="3 4">
    <name type="scientific">Pleuronectes platessa</name>
    <name type="common">European plaice</name>
    <dbReference type="NCBI Taxonomy" id="8262"/>
    <lineage>
        <taxon>Eukaryota</taxon>
        <taxon>Metazoa</taxon>
        <taxon>Chordata</taxon>
        <taxon>Craniata</taxon>
        <taxon>Vertebrata</taxon>
        <taxon>Euteleostomi</taxon>
        <taxon>Actinopterygii</taxon>
        <taxon>Neopterygii</taxon>
        <taxon>Teleostei</taxon>
        <taxon>Neoteleostei</taxon>
        <taxon>Acanthomorphata</taxon>
        <taxon>Carangaria</taxon>
        <taxon>Pleuronectiformes</taxon>
        <taxon>Pleuronectoidei</taxon>
        <taxon>Pleuronectidae</taxon>
        <taxon>Pleuronectes</taxon>
    </lineage>
</organism>
<dbReference type="AlphaFoldDB" id="A0A9N7W0P1"/>
<name>A0A9N7W0P1_PLEPL</name>
<feature type="compositionally biased region" description="Basic and acidic residues" evidence="1">
    <location>
        <begin position="1"/>
        <end position="11"/>
    </location>
</feature>
<dbReference type="CDD" id="cd22896">
    <property type="entry name" value="periphilin-like"/>
    <property type="match status" value="1"/>
</dbReference>
<feature type="compositionally biased region" description="Basic and acidic residues" evidence="1">
    <location>
        <begin position="116"/>
        <end position="133"/>
    </location>
</feature>
<comment type="caution">
    <text evidence="3">The sequence shown here is derived from an EMBL/GenBank/DDBJ whole genome shotgun (WGS) entry which is preliminary data.</text>
</comment>
<dbReference type="EMBL" id="CADEAL010004498">
    <property type="protein sequence ID" value="CAB1460879.1"/>
    <property type="molecule type" value="Genomic_DNA"/>
</dbReference>
<dbReference type="InterPro" id="IPR028851">
    <property type="entry name" value="Pphln1"/>
</dbReference>
<dbReference type="GO" id="GO:0005654">
    <property type="term" value="C:nucleoplasm"/>
    <property type="evidence" value="ECO:0007669"/>
    <property type="project" value="TreeGrafter"/>
</dbReference>
<protein>
    <recommendedName>
        <fullName evidence="2">Periphilin-1 C-terminal domain-containing protein</fullName>
    </recommendedName>
</protein>